<dbReference type="GO" id="GO:0005506">
    <property type="term" value="F:iron ion binding"/>
    <property type="evidence" value="ECO:0007669"/>
    <property type="project" value="InterPro"/>
</dbReference>
<dbReference type="SMART" id="SM00530">
    <property type="entry name" value="HTH_XRE"/>
    <property type="match status" value="1"/>
</dbReference>
<organism evidence="3 4">
    <name type="scientific">Anaerocolumna aminovalerica</name>
    <dbReference type="NCBI Taxonomy" id="1527"/>
    <lineage>
        <taxon>Bacteria</taxon>
        <taxon>Bacillati</taxon>
        <taxon>Bacillota</taxon>
        <taxon>Clostridia</taxon>
        <taxon>Lachnospirales</taxon>
        <taxon>Lachnospiraceae</taxon>
        <taxon>Anaerocolumna</taxon>
    </lineage>
</organism>
<evidence type="ECO:0000259" key="2">
    <source>
        <dbReference type="PROSITE" id="PS50943"/>
    </source>
</evidence>
<dbReference type="AlphaFoldDB" id="A0A1I5EA85"/>
<dbReference type="GO" id="GO:0016491">
    <property type="term" value="F:oxidoreductase activity"/>
    <property type="evidence" value="ECO:0007669"/>
    <property type="project" value="InterPro"/>
</dbReference>
<dbReference type="Gene3D" id="1.10.260.40">
    <property type="entry name" value="lambda repressor-like DNA-binding domains"/>
    <property type="match status" value="1"/>
</dbReference>
<dbReference type="OrthoDB" id="9813152at2"/>
<dbReference type="RefSeq" id="WP_091685505.1">
    <property type="nucleotide sequence ID" value="NZ_BAABFM010000072.1"/>
</dbReference>
<feature type="domain" description="HTH cro/C1-type" evidence="2">
    <location>
        <begin position="10"/>
        <end position="64"/>
    </location>
</feature>
<dbReference type="EMBL" id="FOWD01000008">
    <property type="protein sequence ID" value="SFO08345.1"/>
    <property type="molecule type" value="Genomic_DNA"/>
</dbReference>
<keyword evidence="4" id="KW-1185">Reference proteome</keyword>
<protein>
    <submittedName>
        <fullName evidence="3">Helix-turn-helix</fullName>
    </submittedName>
</protein>
<dbReference type="InterPro" id="IPR010982">
    <property type="entry name" value="Lambda_DNA-bd_dom_sf"/>
</dbReference>
<gene>
    <name evidence="3" type="ORF">SAMN04489757_108117</name>
</gene>
<proteinExistence type="predicted"/>
<evidence type="ECO:0000256" key="1">
    <source>
        <dbReference type="ARBA" id="ARBA00023125"/>
    </source>
</evidence>
<dbReference type="SUPFAM" id="SSF47413">
    <property type="entry name" value="lambda repressor-like DNA-binding domains"/>
    <property type="match status" value="1"/>
</dbReference>
<evidence type="ECO:0000313" key="4">
    <source>
        <dbReference type="Proteomes" id="UP000198806"/>
    </source>
</evidence>
<dbReference type="InterPro" id="IPR036073">
    <property type="entry name" value="Desulfoferrodoxin_Fe-bd_dom_sf"/>
</dbReference>
<dbReference type="CDD" id="cd00093">
    <property type="entry name" value="HTH_XRE"/>
    <property type="match status" value="1"/>
</dbReference>
<dbReference type="Gene3D" id="2.60.40.730">
    <property type="entry name" value="SOR catalytic domain"/>
    <property type="match status" value="1"/>
</dbReference>
<reference evidence="3 4" key="1">
    <citation type="submission" date="2016-10" db="EMBL/GenBank/DDBJ databases">
        <authorList>
            <person name="de Groot N.N."/>
        </authorList>
    </citation>
    <scope>NUCLEOTIDE SEQUENCE [LARGE SCALE GENOMIC DNA]</scope>
    <source>
        <strain evidence="3 4">DSM 1283</strain>
    </source>
</reference>
<accession>A0A1I5EA85</accession>
<keyword evidence="1" id="KW-0238">DNA-binding</keyword>
<dbReference type="PROSITE" id="PS50943">
    <property type="entry name" value="HTH_CROC1"/>
    <property type="match status" value="1"/>
</dbReference>
<name>A0A1I5EA85_9FIRM</name>
<dbReference type="SUPFAM" id="SSF49367">
    <property type="entry name" value="Superoxide reductase-like"/>
    <property type="match status" value="1"/>
</dbReference>
<dbReference type="PANTHER" id="PTHR46558">
    <property type="entry name" value="TRACRIPTIONAL REGULATORY PROTEIN-RELATED-RELATED"/>
    <property type="match status" value="1"/>
</dbReference>
<dbReference type="GO" id="GO:0003677">
    <property type="term" value="F:DNA binding"/>
    <property type="evidence" value="ECO:0007669"/>
    <property type="project" value="UniProtKB-KW"/>
</dbReference>
<dbReference type="PANTHER" id="PTHR46558:SF11">
    <property type="entry name" value="HTH-TYPE TRANSCRIPTIONAL REGULATOR XRE"/>
    <property type="match status" value="1"/>
</dbReference>
<evidence type="ECO:0000313" key="3">
    <source>
        <dbReference type="EMBL" id="SFO08345.1"/>
    </source>
</evidence>
<dbReference type="STRING" id="1527.SAMN04489757_108117"/>
<dbReference type="Proteomes" id="UP000198806">
    <property type="component" value="Unassembled WGS sequence"/>
</dbReference>
<sequence length="200" mass="22831">MDNKKVGTLLYRLRKEKQMTQKQIADMMNISDKTVSKWERGLGCPDVSLLRELSNIFDINIERILAGDLEPNNVESGNLKRIKFYVCPNCGSVITSMGNADISCCGRKLLPLVPKPADDMHTAKVEDMEGEYYITFSHEMSKVHYITFMAYVTSDCILLTKLYPEQSPAVRFPKINGGRLQQKYGGNLYYYCNKHGLWVL</sequence>
<dbReference type="InterPro" id="IPR001387">
    <property type="entry name" value="Cro/C1-type_HTH"/>
</dbReference>
<dbReference type="Pfam" id="PF01381">
    <property type="entry name" value="HTH_3"/>
    <property type="match status" value="1"/>
</dbReference>